<gene>
    <name evidence="1" type="ORF">F6X38_17325</name>
</gene>
<dbReference type="EMBL" id="VZDO01000015">
    <property type="protein sequence ID" value="KAB0677742.1"/>
    <property type="molecule type" value="Genomic_DNA"/>
</dbReference>
<protein>
    <submittedName>
        <fullName evidence="1">Uncharacterized protein</fullName>
    </submittedName>
</protein>
<evidence type="ECO:0000313" key="2">
    <source>
        <dbReference type="Proteomes" id="UP000432089"/>
    </source>
</evidence>
<dbReference type="Proteomes" id="UP000432089">
    <property type="component" value="Unassembled WGS sequence"/>
</dbReference>
<organism evidence="1 2">
    <name type="scientific">Plantimonas leprariae</name>
    <dbReference type="NCBI Taxonomy" id="2615207"/>
    <lineage>
        <taxon>Bacteria</taxon>
        <taxon>Pseudomonadati</taxon>
        <taxon>Pseudomonadota</taxon>
        <taxon>Alphaproteobacteria</taxon>
        <taxon>Hyphomicrobiales</taxon>
        <taxon>Aurantimonadaceae</taxon>
        <taxon>Plantimonas</taxon>
    </lineage>
</organism>
<keyword evidence="2" id="KW-1185">Reference proteome</keyword>
<name>A0A7V7PM02_9HYPH</name>
<evidence type="ECO:0000313" key="1">
    <source>
        <dbReference type="EMBL" id="KAB0677742.1"/>
    </source>
</evidence>
<accession>A0A7V7PM02</accession>
<sequence>MDAEDATFSDTWFENADWTVSVDGLEHKRTGYFIARDGVGRQRSDGCWAWPMHMLEKSWVEPAAFVEAFGRAIGLFGLAADARLARSYHESGLAGFGPMDMVRPAAVPAVPEPALKAGSPEFRDALRRVAAQNGQRAGKRRAA</sequence>
<comment type="caution">
    <text evidence="1">The sequence shown here is derived from an EMBL/GenBank/DDBJ whole genome shotgun (WGS) entry which is preliminary data.</text>
</comment>
<proteinExistence type="predicted"/>
<dbReference type="RefSeq" id="WP_150971831.1">
    <property type="nucleotide sequence ID" value="NZ_VZDO01000015.1"/>
</dbReference>
<reference evidence="1 2" key="1">
    <citation type="submission" date="2019-09" db="EMBL/GenBank/DDBJ databases">
        <title>YIM 132180 draft genome.</title>
        <authorList>
            <person name="Zhang K."/>
        </authorList>
    </citation>
    <scope>NUCLEOTIDE SEQUENCE [LARGE SCALE GENOMIC DNA]</scope>
    <source>
        <strain evidence="1 2">YIM 132180</strain>
    </source>
</reference>
<dbReference type="AlphaFoldDB" id="A0A7V7PM02"/>